<reference evidence="5" key="1">
    <citation type="journal article" date="2015" name="PLoS Genet.">
        <title>Genome Sequence and Transcriptome Analyses of Chrysochromulina tobin: Metabolic Tools for Enhanced Algal Fitness in the Prominent Order Prymnesiales (Haptophyceae).</title>
        <authorList>
            <person name="Hovde B.T."/>
            <person name="Deodato C.R."/>
            <person name="Hunsperger H.M."/>
            <person name="Ryken S.A."/>
            <person name="Yost W."/>
            <person name="Jha R.K."/>
            <person name="Patterson J."/>
            <person name="Monnat R.J. Jr."/>
            <person name="Barlow S.B."/>
            <person name="Starkenburg S.R."/>
            <person name="Cattolico R.A."/>
        </authorList>
    </citation>
    <scope>NUCLEOTIDE SEQUENCE</scope>
    <source>
        <strain evidence="5">CCMP291</strain>
    </source>
</reference>
<keyword evidence="1" id="KW-0507">mRNA processing</keyword>
<dbReference type="Proteomes" id="UP000037460">
    <property type="component" value="Unassembled WGS sequence"/>
</dbReference>
<dbReference type="Pfam" id="PF01480">
    <property type="entry name" value="PWI"/>
    <property type="match status" value="1"/>
</dbReference>
<sequence>MPSTDLLRAWVADRVTELEGLRDDVLIDMVMRRIEEDSDWDRQSFEASVSILMGERAQGFTAALWTFLGRNDDGTSQGVPPPSTVERARPTAAPLPQSVLDGGGGRGGGQGGGGSVVGPQQPQATGGGGRGGYQDGEGEGQEEEEHYEDEGVDFEEADDYDDP</sequence>
<gene>
    <name evidence="4" type="ORF">Ctob_013786</name>
</gene>
<evidence type="ECO:0000256" key="1">
    <source>
        <dbReference type="ARBA" id="ARBA00022664"/>
    </source>
</evidence>
<organism evidence="4 5">
    <name type="scientific">Chrysochromulina tobinii</name>
    <dbReference type="NCBI Taxonomy" id="1460289"/>
    <lineage>
        <taxon>Eukaryota</taxon>
        <taxon>Haptista</taxon>
        <taxon>Haptophyta</taxon>
        <taxon>Prymnesiophyceae</taxon>
        <taxon>Prymnesiales</taxon>
        <taxon>Chrysochromulinaceae</taxon>
        <taxon>Chrysochromulina</taxon>
    </lineage>
</organism>
<feature type="non-terminal residue" evidence="4">
    <location>
        <position position="163"/>
    </location>
</feature>
<dbReference type="GO" id="GO:0006397">
    <property type="term" value="P:mRNA processing"/>
    <property type="evidence" value="ECO:0007669"/>
    <property type="project" value="UniProtKB-KW"/>
</dbReference>
<feature type="compositionally biased region" description="Gly residues" evidence="2">
    <location>
        <begin position="101"/>
        <end position="116"/>
    </location>
</feature>
<comment type="caution">
    <text evidence="4">The sequence shown here is derived from an EMBL/GenBank/DDBJ whole genome shotgun (WGS) entry which is preliminary data.</text>
</comment>
<dbReference type="Gene3D" id="1.20.1390.10">
    <property type="entry name" value="PWI domain"/>
    <property type="match status" value="1"/>
</dbReference>
<evidence type="ECO:0000259" key="3">
    <source>
        <dbReference type="Pfam" id="PF01480"/>
    </source>
</evidence>
<feature type="domain" description="PWI" evidence="3">
    <location>
        <begin position="6"/>
        <end position="68"/>
    </location>
</feature>
<dbReference type="InterPro" id="IPR036483">
    <property type="entry name" value="PWI_dom_sf"/>
</dbReference>
<feature type="compositionally biased region" description="Acidic residues" evidence="2">
    <location>
        <begin position="136"/>
        <end position="163"/>
    </location>
</feature>
<evidence type="ECO:0000256" key="2">
    <source>
        <dbReference type="SAM" id="MobiDB-lite"/>
    </source>
</evidence>
<evidence type="ECO:0000313" key="4">
    <source>
        <dbReference type="EMBL" id="KOO29021.1"/>
    </source>
</evidence>
<dbReference type="EMBL" id="JWZX01002475">
    <property type="protein sequence ID" value="KOO29021.1"/>
    <property type="molecule type" value="Genomic_DNA"/>
</dbReference>
<name>A0A0M0JR09_9EUKA</name>
<protein>
    <recommendedName>
        <fullName evidence="3">PWI domain-containing protein</fullName>
    </recommendedName>
</protein>
<proteinExistence type="predicted"/>
<dbReference type="InterPro" id="IPR002483">
    <property type="entry name" value="PWI_dom"/>
</dbReference>
<dbReference type="AlphaFoldDB" id="A0A0M0JR09"/>
<keyword evidence="5" id="KW-1185">Reference proteome</keyword>
<dbReference type="SUPFAM" id="SSF101233">
    <property type="entry name" value="PWI domain"/>
    <property type="match status" value="1"/>
</dbReference>
<evidence type="ECO:0000313" key="5">
    <source>
        <dbReference type="Proteomes" id="UP000037460"/>
    </source>
</evidence>
<feature type="compositionally biased region" description="Gly residues" evidence="2">
    <location>
        <begin position="125"/>
        <end position="135"/>
    </location>
</feature>
<feature type="region of interest" description="Disordered" evidence="2">
    <location>
        <begin position="69"/>
        <end position="163"/>
    </location>
</feature>
<accession>A0A0M0JR09</accession>
<dbReference type="OrthoDB" id="163257at2759"/>